<protein>
    <submittedName>
        <fullName evidence="2">TadE/TadG family type IV pilus assembly protein</fullName>
    </submittedName>
</protein>
<name>A0ABV0M9K7_9HYPH</name>
<evidence type="ECO:0000313" key="2">
    <source>
        <dbReference type="EMBL" id="MEQ1408563.1"/>
    </source>
</evidence>
<dbReference type="RefSeq" id="WP_348864555.1">
    <property type="nucleotide sequence ID" value="NZ_JBEAAL010000028.1"/>
</dbReference>
<proteinExistence type="predicted"/>
<dbReference type="Pfam" id="PF07811">
    <property type="entry name" value="TadE"/>
    <property type="match status" value="1"/>
</dbReference>
<dbReference type="Proteomes" id="UP001496627">
    <property type="component" value="Unassembled WGS sequence"/>
</dbReference>
<gene>
    <name evidence="2" type="ORF">ABK249_26880</name>
</gene>
<accession>A0ABV0M9K7</accession>
<dbReference type="EMBL" id="JBEAAL010000028">
    <property type="protein sequence ID" value="MEQ1408563.1"/>
    <property type="molecule type" value="Genomic_DNA"/>
</dbReference>
<evidence type="ECO:0000259" key="1">
    <source>
        <dbReference type="Pfam" id="PF07811"/>
    </source>
</evidence>
<reference evidence="2 3" key="1">
    <citation type="submission" date="2024-05" db="EMBL/GenBank/DDBJ databases">
        <title>Neorhizobium sp. Rsf11, a plant growth promoting and heavy metal resistant PAH-degrader.</title>
        <authorList>
            <person name="Golubev S.N."/>
            <person name="Muratova A.Y."/>
            <person name="Markelova M.I."/>
        </authorList>
    </citation>
    <scope>NUCLEOTIDE SEQUENCE [LARGE SCALE GENOMIC DNA]</scope>
    <source>
        <strain evidence="2 3">Rsf11</strain>
    </source>
</reference>
<organism evidence="2 3">
    <name type="scientific">Neorhizobium phenanthreniclasticum</name>
    <dbReference type="NCBI Taxonomy" id="3157917"/>
    <lineage>
        <taxon>Bacteria</taxon>
        <taxon>Pseudomonadati</taxon>
        <taxon>Pseudomonadota</taxon>
        <taxon>Alphaproteobacteria</taxon>
        <taxon>Hyphomicrobiales</taxon>
        <taxon>Rhizobiaceae</taxon>
        <taxon>Rhizobium/Agrobacterium group</taxon>
        <taxon>Neorhizobium</taxon>
    </lineage>
</organism>
<sequence length="198" mass="21632">MEGQKPQSQKRPQGFLIALRQFIADRRGVGAVEFALIAPLLLSLYITSFELTIGFSVSKRVTHSADTIADLVAREASVNTAFLATMPHLAASIFVPYTPNKLSIKITGVTIDADGNPIVAWSWQNGEGAPYAVGSPVDVPEKMRLGSSFLIRSEVLVKHDLLLFMSGLVPTNLQEIPISQEFFYRQRFGDSISCTDCG</sequence>
<keyword evidence="3" id="KW-1185">Reference proteome</keyword>
<evidence type="ECO:0000313" key="3">
    <source>
        <dbReference type="Proteomes" id="UP001496627"/>
    </source>
</evidence>
<comment type="caution">
    <text evidence="2">The sequence shown here is derived from an EMBL/GenBank/DDBJ whole genome shotgun (WGS) entry which is preliminary data.</text>
</comment>
<feature type="domain" description="TadE-like" evidence="1">
    <location>
        <begin position="28"/>
        <end position="69"/>
    </location>
</feature>
<dbReference type="InterPro" id="IPR012495">
    <property type="entry name" value="TadE-like_dom"/>
</dbReference>